<dbReference type="AlphaFoldDB" id="I3ZAJ0"/>
<evidence type="ECO:0000256" key="3">
    <source>
        <dbReference type="ARBA" id="ARBA00023237"/>
    </source>
</evidence>
<dbReference type="SUPFAM" id="SSF82171">
    <property type="entry name" value="DPP6 N-terminal domain-like"/>
    <property type="match status" value="1"/>
</dbReference>
<gene>
    <name evidence="6" type="ordered locus">Belba_1390</name>
    <name evidence="7" type="ordered locus">Belba_3775</name>
</gene>
<evidence type="ECO:0000259" key="5">
    <source>
        <dbReference type="PROSITE" id="PS51123"/>
    </source>
</evidence>
<evidence type="ECO:0000256" key="2">
    <source>
        <dbReference type="ARBA" id="ARBA00023136"/>
    </source>
</evidence>
<feature type="domain" description="OmpA-like" evidence="5">
    <location>
        <begin position="524"/>
        <end position="646"/>
    </location>
</feature>
<reference evidence="7" key="1">
    <citation type="submission" date="2012-06" db="EMBL/GenBank/DDBJ databases">
        <title>The complete genome of Belliella baltica DSM 15883.</title>
        <authorList>
            <consortium name="US DOE Joint Genome Institute (JGI-PGF)"/>
            <person name="Lucas S."/>
            <person name="Copeland A."/>
            <person name="Lapidus A."/>
            <person name="Goodwin L."/>
            <person name="Pitluck S."/>
            <person name="Peters L."/>
            <person name="Mikhailova N."/>
            <person name="Davenport K."/>
            <person name="Kyrpides N."/>
            <person name="Mavromatis K."/>
            <person name="Pagani I."/>
            <person name="Ivanova N."/>
            <person name="Ovchinnikova G."/>
            <person name="Zeytun A."/>
            <person name="Detter J.C."/>
            <person name="Han C."/>
            <person name="Land M."/>
            <person name="Hauser L."/>
            <person name="Markowitz V."/>
            <person name="Cheng J.-F."/>
            <person name="Hugenholtz P."/>
            <person name="Woyke T."/>
            <person name="Wu D."/>
            <person name="Tindall B."/>
            <person name="Pomrenke H."/>
            <person name="Brambilla E."/>
            <person name="Klenk H.-P."/>
            <person name="Eisen J.A."/>
        </authorList>
    </citation>
    <scope>NUCLEOTIDE SEQUENCE</scope>
    <source>
        <strain evidence="7">DSM 15883</strain>
    </source>
</reference>
<dbReference type="PRINTS" id="PR01021">
    <property type="entry name" value="OMPADOMAIN"/>
</dbReference>
<dbReference type="Pfam" id="PF00691">
    <property type="entry name" value="OmpA"/>
    <property type="match status" value="2"/>
</dbReference>
<dbReference type="Gene3D" id="3.30.1330.60">
    <property type="entry name" value="OmpA-like domain"/>
    <property type="match status" value="2"/>
</dbReference>
<dbReference type="SUPFAM" id="SSF48452">
    <property type="entry name" value="TPR-like"/>
    <property type="match status" value="1"/>
</dbReference>
<dbReference type="InterPro" id="IPR011990">
    <property type="entry name" value="TPR-like_helical_dom_sf"/>
</dbReference>
<dbReference type="KEGG" id="bbd:Belba_1390"/>
<dbReference type="eggNOG" id="COG2885">
    <property type="taxonomic scope" value="Bacteria"/>
</dbReference>
<dbReference type="EMBL" id="CP003281">
    <property type="protein sequence ID" value="AFL84011.1"/>
    <property type="molecule type" value="Genomic_DNA"/>
</dbReference>
<evidence type="ECO:0000256" key="1">
    <source>
        <dbReference type="ARBA" id="ARBA00004442"/>
    </source>
</evidence>
<dbReference type="InterPro" id="IPR006664">
    <property type="entry name" value="OMP_bac"/>
</dbReference>
<dbReference type="OrthoDB" id="9809364at2"/>
<organism evidence="7 8">
    <name type="scientific">Belliella baltica (strain DSM 15883 / CIP 108006 / LMG 21964 / BA134)</name>
    <dbReference type="NCBI Taxonomy" id="866536"/>
    <lineage>
        <taxon>Bacteria</taxon>
        <taxon>Pseudomonadati</taxon>
        <taxon>Bacteroidota</taxon>
        <taxon>Cytophagia</taxon>
        <taxon>Cytophagales</taxon>
        <taxon>Cyclobacteriaceae</taxon>
        <taxon>Belliella</taxon>
    </lineage>
</organism>
<dbReference type="InterPro" id="IPR050330">
    <property type="entry name" value="Bact_OuterMem_StrucFunc"/>
</dbReference>
<keyword evidence="3" id="KW-0998">Cell outer membrane</keyword>
<dbReference type="Proteomes" id="UP000006050">
    <property type="component" value="Chromosome"/>
</dbReference>
<dbReference type="PROSITE" id="PS51123">
    <property type="entry name" value="OMPA_2"/>
    <property type="match status" value="2"/>
</dbReference>
<comment type="subcellular location">
    <subcellularLocation>
        <location evidence="1">Cell outer membrane</location>
    </subcellularLocation>
</comment>
<accession>I3ZAJ0</accession>
<dbReference type="SUPFAM" id="SSF103088">
    <property type="entry name" value="OmpA-like"/>
    <property type="match status" value="2"/>
</dbReference>
<keyword evidence="8" id="KW-1185">Reference proteome</keyword>
<dbReference type="GO" id="GO:0009279">
    <property type="term" value="C:cell outer membrane"/>
    <property type="evidence" value="ECO:0007669"/>
    <property type="project" value="UniProtKB-SubCell"/>
</dbReference>
<evidence type="ECO:0000256" key="4">
    <source>
        <dbReference type="PROSITE-ProRule" id="PRU00473"/>
    </source>
</evidence>
<dbReference type="CDD" id="cd07185">
    <property type="entry name" value="OmpA_C-like"/>
    <property type="match status" value="2"/>
</dbReference>
<dbReference type="PANTHER" id="PTHR30329">
    <property type="entry name" value="STATOR ELEMENT OF FLAGELLAR MOTOR COMPLEX"/>
    <property type="match status" value="1"/>
</dbReference>
<dbReference type="KEGG" id="bbd:Belba_3775"/>
<protein>
    <submittedName>
        <fullName evidence="7">Outer membrane protein/peptidoglycan-associated (Lipo)protein</fullName>
    </submittedName>
</protein>
<dbReference type="InterPro" id="IPR006665">
    <property type="entry name" value="OmpA-like"/>
</dbReference>
<dbReference type="eggNOG" id="COG0457">
    <property type="taxonomic scope" value="Bacteria"/>
</dbReference>
<evidence type="ECO:0000313" key="6">
    <source>
        <dbReference type="EMBL" id="AFL84011.1"/>
    </source>
</evidence>
<feature type="domain" description="OmpA-like" evidence="5">
    <location>
        <begin position="672"/>
        <end position="789"/>
    </location>
</feature>
<sequence length="789" mass="90311">MVLTMKNLFTTILIGFLLFLGTGLRELHAQSALLRYADKQYSLDNYQHAAEVYEQAYAKKEKHQTARQIAQSYDKIRDYEKANEWWAKVVKFEEADREDYYEYLLSSYLVNSGEVEMEALLEGSDFTADDFPEIDAQKMKTLYSERANLKLVPVAGVNSSGSDMGMSVDRNKNMYFASDRGAVTPTEKPAIRLDLNNIYSEEKYDFNDREFFRIIRKDTSGNLTELNTGNEEVLHFSDPSFMHEKGLMFYTVTRRITKAKKTPEFAVGTEIYYSKIDESGMMSEHQAMPFNAATKYGVMHPFVDEEAKRIYFSSDMSGGQGGFDLYYVSYDEDLNFGTPTNLGSEINTGKNESHPYRVGDKLYFSSNGHPGLGGLDVFKADYSESQIGNVTNMGAPINSNRDDFAYSITEEGKRYLSSDRTGGQGLDDIYSIEALNKKLIARVKDCDDNMITESFTAILTEKDNRGTIETTRGADGSLNADLNPESNFELKISKKGYFSIYDNTLSTVGLEAETLEREYRLAKIPYQMPVYVDIVYYDLDKSVIRTDAEPTLDKLGELMQKYSFLDLRVASHTDARASDEYNEALSQRRADAVLEFLNKYNIGKERVRAEWFGEEKLTNDCGDGVPCPEPDHQLNRRSELVLEAFPDPDKDYELPKELLDKDICDELGIFEELQRELNAVPIVYFDFDKSNIRPVHKKELERTAIMMKRMKNLNLYIAGHTDQRGSEEYNKSLSERRSAVVMEYLVNRGVEAARMQHEWFGKTQPIHDCGTCSEAQHQENRRTELKLRK</sequence>
<dbReference type="PATRIC" id="fig|866536.3.peg.1439"/>
<dbReference type="PANTHER" id="PTHR30329:SF21">
    <property type="entry name" value="LIPOPROTEIN YIAD-RELATED"/>
    <property type="match status" value="1"/>
</dbReference>
<evidence type="ECO:0000313" key="7">
    <source>
        <dbReference type="EMBL" id="AFL86258.1"/>
    </source>
</evidence>
<keyword evidence="2 4" id="KW-0472">Membrane</keyword>
<proteinExistence type="predicted"/>
<evidence type="ECO:0000313" key="8">
    <source>
        <dbReference type="Proteomes" id="UP000006050"/>
    </source>
</evidence>
<name>I3ZAJ0_BELBD</name>
<dbReference type="HOGENOM" id="CLU_014978_0_0_10"/>
<dbReference type="InterPro" id="IPR036737">
    <property type="entry name" value="OmpA-like_sf"/>
</dbReference>
<reference evidence="8" key="2">
    <citation type="submission" date="2012-06" db="EMBL/GenBank/DDBJ databases">
        <title>The complete genome of Belliella baltica DSM 15883.</title>
        <authorList>
            <person name="Lucas S."/>
            <person name="Copeland A."/>
            <person name="Lapidus A."/>
            <person name="Goodwin L."/>
            <person name="Pitluck S."/>
            <person name="Peters L."/>
            <person name="Mikhailova N."/>
            <person name="Davenport K."/>
            <person name="Kyrpides N."/>
            <person name="Mavromatis K."/>
            <person name="Pagani I."/>
            <person name="Ivanova N."/>
            <person name="Ovchinnikova G."/>
            <person name="Zeytun A."/>
            <person name="Detter J.C."/>
            <person name="Han C."/>
            <person name="Land M."/>
            <person name="Hauser L."/>
            <person name="Markowitz V."/>
            <person name="Cheng J.-F."/>
            <person name="Hugenholtz P."/>
            <person name="Woyke T."/>
            <person name="Wu D."/>
            <person name="Tindall B."/>
            <person name="Pomrenke H."/>
            <person name="Brambilla E."/>
            <person name="Klenk H.-P."/>
            <person name="Eisen J.A."/>
        </authorList>
    </citation>
    <scope>NUCLEOTIDE SEQUENCE [LARGE SCALE GENOMIC DNA]</scope>
    <source>
        <strain evidence="8">DSM 15883 / CIP 108006 / LMG 21964 / BA134</strain>
    </source>
</reference>
<dbReference type="EMBL" id="CP003281">
    <property type="protein sequence ID" value="AFL86258.1"/>
    <property type="molecule type" value="Genomic_DNA"/>
</dbReference>
<dbReference type="STRING" id="866536.Belba_1390"/>